<accession>A0A1R3HQR8</accession>
<dbReference type="AlphaFoldDB" id="A0A1R3HQR8"/>
<sequence>MAVEKSVWQQSTSFEFCSDLTTRYLEFVALTYPDSTQIAHPDLVDEFTNGQ</sequence>
<protein>
    <submittedName>
        <fullName evidence="1">Phosphotransferase enzyme family protein</fullName>
    </submittedName>
</protein>
<evidence type="ECO:0000313" key="1">
    <source>
        <dbReference type="EMBL" id="OMO72634.1"/>
    </source>
</evidence>
<evidence type="ECO:0000313" key="2">
    <source>
        <dbReference type="Proteomes" id="UP000187203"/>
    </source>
</evidence>
<reference evidence="2" key="1">
    <citation type="submission" date="2013-09" db="EMBL/GenBank/DDBJ databases">
        <title>Corchorus olitorius genome sequencing.</title>
        <authorList>
            <person name="Alam M."/>
            <person name="Haque M.S."/>
            <person name="Islam M.S."/>
            <person name="Emdad E.M."/>
            <person name="Islam M.M."/>
            <person name="Ahmed B."/>
            <person name="Halim A."/>
            <person name="Hossen Q.M.M."/>
            <person name="Hossain M.Z."/>
            <person name="Ahmed R."/>
            <person name="Khan M.M."/>
            <person name="Islam R."/>
            <person name="Rashid M.M."/>
            <person name="Khan S.A."/>
            <person name="Rahman M.S."/>
            <person name="Alam M."/>
            <person name="Yahiya A.S."/>
            <person name="Khan M.S."/>
            <person name="Azam M.S."/>
            <person name="Haque T."/>
            <person name="Lashkar M.Z.H."/>
            <person name="Akhand A.I."/>
            <person name="Morshed G."/>
            <person name="Roy S."/>
            <person name="Uddin K.S."/>
            <person name="Rabeya T."/>
            <person name="Hossain A.S."/>
            <person name="Chowdhury A."/>
            <person name="Snigdha A.R."/>
            <person name="Mortoza M.S."/>
            <person name="Matin S.A."/>
            <person name="Hoque S.M.E."/>
            <person name="Islam M.K."/>
            <person name="Roy D.K."/>
            <person name="Haider R."/>
            <person name="Moosa M.M."/>
            <person name="Elias S.M."/>
            <person name="Hasan A.M."/>
            <person name="Jahan S."/>
            <person name="Shafiuddin M."/>
            <person name="Mahmood N."/>
            <person name="Shommy N.S."/>
        </authorList>
    </citation>
    <scope>NUCLEOTIDE SEQUENCE [LARGE SCALE GENOMIC DNA]</scope>
    <source>
        <strain evidence="2">cv. O-4</strain>
    </source>
</reference>
<dbReference type="Proteomes" id="UP000187203">
    <property type="component" value="Unassembled WGS sequence"/>
</dbReference>
<organism evidence="1 2">
    <name type="scientific">Corchorus olitorius</name>
    <dbReference type="NCBI Taxonomy" id="93759"/>
    <lineage>
        <taxon>Eukaryota</taxon>
        <taxon>Viridiplantae</taxon>
        <taxon>Streptophyta</taxon>
        <taxon>Embryophyta</taxon>
        <taxon>Tracheophyta</taxon>
        <taxon>Spermatophyta</taxon>
        <taxon>Magnoliopsida</taxon>
        <taxon>eudicotyledons</taxon>
        <taxon>Gunneridae</taxon>
        <taxon>Pentapetalae</taxon>
        <taxon>rosids</taxon>
        <taxon>malvids</taxon>
        <taxon>Malvales</taxon>
        <taxon>Malvaceae</taxon>
        <taxon>Grewioideae</taxon>
        <taxon>Apeibeae</taxon>
        <taxon>Corchorus</taxon>
    </lineage>
</organism>
<dbReference type="EMBL" id="AWUE01019628">
    <property type="protein sequence ID" value="OMO72634.1"/>
    <property type="molecule type" value="Genomic_DNA"/>
</dbReference>
<name>A0A1R3HQR8_9ROSI</name>
<comment type="caution">
    <text evidence="1">The sequence shown here is derived from an EMBL/GenBank/DDBJ whole genome shotgun (WGS) entry which is preliminary data.</text>
</comment>
<gene>
    <name evidence="1" type="ORF">COLO4_27517</name>
</gene>
<proteinExistence type="predicted"/>
<keyword evidence="2" id="KW-1185">Reference proteome</keyword>